<keyword evidence="4" id="KW-1185">Reference proteome</keyword>
<organism evidence="3 4">
    <name type="scientific">Cristinia sonorae</name>
    <dbReference type="NCBI Taxonomy" id="1940300"/>
    <lineage>
        <taxon>Eukaryota</taxon>
        <taxon>Fungi</taxon>
        <taxon>Dikarya</taxon>
        <taxon>Basidiomycota</taxon>
        <taxon>Agaricomycotina</taxon>
        <taxon>Agaricomycetes</taxon>
        <taxon>Agaricomycetidae</taxon>
        <taxon>Agaricales</taxon>
        <taxon>Pleurotineae</taxon>
        <taxon>Stephanosporaceae</taxon>
        <taxon>Cristinia</taxon>
    </lineage>
</organism>
<accession>A0A8K0UKH3</accession>
<name>A0A8K0UKH3_9AGAR</name>
<keyword evidence="2" id="KW-0812">Transmembrane</keyword>
<feature type="compositionally biased region" description="Polar residues" evidence="1">
    <location>
        <begin position="175"/>
        <end position="196"/>
    </location>
</feature>
<dbReference type="AlphaFoldDB" id="A0A8K0UKH3"/>
<dbReference type="Proteomes" id="UP000813824">
    <property type="component" value="Unassembled WGS sequence"/>
</dbReference>
<sequence length="213" mass="23140">MPPSPSTSPLDGSLGLFLLMLFLVLLLVAAACIVLYRIHIPSVPATTTTTTRYSLCRLLSLCNPLAKSNEPKHSPQIPAIVVSCSPSIEKPAFPFRFPHITPEHLQVPGNRFVAPRDPPTTPCAKPVLPAIKPLAPLAVISNNRTRPRRPYEITAPPPALTGHVRRVSVKRHGRNSSITSLSSASGKENSFGSLSLQPPAMHRTLSRSQEFNR</sequence>
<keyword evidence="2" id="KW-1133">Transmembrane helix</keyword>
<keyword evidence="2" id="KW-0472">Membrane</keyword>
<feature type="transmembrane region" description="Helical" evidence="2">
    <location>
        <begin position="12"/>
        <end position="36"/>
    </location>
</feature>
<proteinExistence type="predicted"/>
<comment type="caution">
    <text evidence="3">The sequence shown here is derived from an EMBL/GenBank/DDBJ whole genome shotgun (WGS) entry which is preliminary data.</text>
</comment>
<dbReference type="OrthoDB" id="10667840at2759"/>
<gene>
    <name evidence="3" type="ORF">BXZ70DRAFT_1009373</name>
</gene>
<feature type="region of interest" description="Disordered" evidence="1">
    <location>
        <begin position="148"/>
        <end position="213"/>
    </location>
</feature>
<evidence type="ECO:0000256" key="1">
    <source>
        <dbReference type="SAM" id="MobiDB-lite"/>
    </source>
</evidence>
<reference evidence="3" key="1">
    <citation type="journal article" date="2021" name="New Phytol.">
        <title>Evolutionary innovations through gain and loss of genes in the ectomycorrhizal Boletales.</title>
        <authorList>
            <person name="Wu G."/>
            <person name="Miyauchi S."/>
            <person name="Morin E."/>
            <person name="Kuo A."/>
            <person name="Drula E."/>
            <person name="Varga T."/>
            <person name="Kohler A."/>
            <person name="Feng B."/>
            <person name="Cao Y."/>
            <person name="Lipzen A."/>
            <person name="Daum C."/>
            <person name="Hundley H."/>
            <person name="Pangilinan J."/>
            <person name="Johnson J."/>
            <person name="Barry K."/>
            <person name="LaButti K."/>
            <person name="Ng V."/>
            <person name="Ahrendt S."/>
            <person name="Min B."/>
            <person name="Choi I.G."/>
            <person name="Park H."/>
            <person name="Plett J.M."/>
            <person name="Magnuson J."/>
            <person name="Spatafora J.W."/>
            <person name="Nagy L.G."/>
            <person name="Henrissat B."/>
            <person name="Grigoriev I.V."/>
            <person name="Yang Z.L."/>
            <person name="Xu J."/>
            <person name="Martin F.M."/>
        </authorList>
    </citation>
    <scope>NUCLEOTIDE SEQUENCE</scope>
    <source>
        <strain evidence="3">KKN 215</strain>
    </source>
</reference>
<dbReference type="EMBL" id="JAEVFJ010000021">
    <property type="protein sequence ID" value="KAH8097051.1"/>
    <property type="molecule type" value="Genomic_DNA"/>
</dbReference>
<protein>
    <submittedName>
        <fullName evidence="3">Uncharacterized protein</fullName>
    </submittedName>
</protein>
<evidence type="ECO:0000313" key="4">
    <source>
        <dbReference type="Proteomes" id="UP000813824"/>
    </source>
</evidence>
<evidence type="ECO:0000313" key="3">
    <source>
        <dbReference type="EMBL" id="KAH8097051.1"/>
    </source>
</evidence>
<feature type="compositionally biased region" description="Basic residues" evidence="1">
    <location>
        <begin position="163"/>
        <end position="174"/>
    </location>
</feature>
<evidence type="ECO:0000256" key="2">
    <source>
        <dbReference type="SAM" id="Phobius"/>
    </source>
</evidence>